<protein>
    <submittedName>
        <fullName evidence="1">Uncharacterized protein</fullName>
    </submittedName>
</protein>
<keyword evidence="2" id="KW-1185">Reference proteome</keyword>
<dbReference type="EMBL" id="OOGT01000130">
    <property type="protein sequence ID" value="SPL71375.1"/>
    <property type="molecule type" value="Genomic_DNA"/>
</dbReference>
<organism evidence="1 2">
    <name type="scientific">Acinetobacter stercoris</name>
    <dbReference type="NCBI Taxonomy" id="2126983"/>
    <lineage>
        <taxon>Bacteria</taxon>
        <taxon>Pseudomonadati</taxon>
        <taxon>Pseudomonadota</taxon>
        <taxon>Gammaproteobacteria</taxon>
        <taxon>Moraxellales</taxon>
        <taxon>Moraxellaceae</taxon>
        <taxon>Acinetobacter</taxon>
    </lineage>
</organism>
<evidence type="ECO:0000313" key="2">
    <source>
        <dbReference type="Proteomes" id="UP000245974"/>
    </source>
</evidence>
<reference evidence="2" key="1">
    <citation type="submission" date="2018-03" db="EMBL/GenBank/DDBJ databases">
        <authorList>
            <person name="Blom J."/>
        </authorList>
    </citation>
    <scope>NUCLEOTIDE SEQUENCE [LARGE SCALE GENOMIC DNA]</scope>
    <source>
        <strain evidence="2">KPC-SM-21</strain>
    </source>
</reference>
<name>A0A2U3N183_9GAMM</name>
<accession>A0A2U3N183</accession>
<dbReference type="InParanoid" id="A0A2U3N183"/>
<sequence>MQSFFNNSIDEKLSNLNSFLENMSNNNSGANCYCFYSIQRIQAKNSIDETIQNEFQSFFEWMIENKKIKNQSNLRVTYEKIDDFSQTLSQEINHWFFQMEFSPKYDEHERGSLKHHFLNSFNKIFTSEVNAWRVLDGSYDIEYTDLVIEDHRNYYLLHFGWCD</sequence>
<dbReference type="AlphaFoldDB" id="A0A2U3N183"/>
<gene>
    <name evidence="1" type="ORF">KPC_2553</name>
</gene>
<dbReference type="Proteomes" id="UP000245974">
    <property type="component" value="Unassembled WGS sequence"/>
</dbReference>
<evidence type="ECO:0000313" key="1">
    <source>
        <dbReference type="EMBL" id="SPL71375.1"/>
    </source>
</evidence>
<proteinExistence type="predicted"/>
<dbReference type="RefSeq" id="WP_121974798.1">
    <property type="nucleotide sequence ID" value="NZ_OOGT01000130.1"/>
</dbReference>